<reference evidence="1" key="1">
    <citation type="submission" date="2022-04" db="EMBL/GenBank/DDBJ databases">
        <title>Chromosome-scale genome assembly of Holotrichia oblita Faldermann.</title>
        <authorList>
            <person name="Rongchong L."/>
        </authorList>
    </citation>
    <scope>NUCLEOTIDE SEQUENCE</scope>
    <source>
        <strain evidence="1">81SQS9</strain>
    </source>
</reference>
<evidence type="ECO:0000313" key="1">
    <source>
        <dbReference type="EMBL" id="KAI4465540.1"/>
    </source>
</evidence>
<gene>
    <name evidence="1" type="ORF">MML48_3g00013684</name>
</gene>
<sequence length="462" mass="52772">MPLLQSKIKKVVNYDEDALEPTDSEFLEVYAQYSSSAWFATFFILACIPPFCVNLLHSATTTDRDIESTCLIPELIKNKYWSLSSVRNFTMPDAGRPCTYVTYNYSEFYGKDPEDAYELKKEIDQREGQNLQVKSCTKKVSWQYSWHNDSVAFLDTCYGLEFRETARFFKFVTYGIGYLILGPLSDLFGRKPLFVISMIFYGIGVAITPHVNTLCQLSAGYCMEAFGGSGLILLNYILLLELSHKKYRSLLVVYMEASEAFGVLIGFVLKSTLHEVVPFTMDPGIVCFQHCGPKVFCFTLPNNCPVCGADLSEANFSLLPFSDYYNSMDLHIGLTTSSGTIVEFDKHGLRRHRSSHWGQCLLLGQASSPWMEHWDNTLMQVCKQKCWSARNYSEDRHNCYSFVLTFLQSLDYGNLSKAASNRTVFCEKFIVPRTTSAGKYISLYRKLKDNGYYVHRNNNYNL</sequence>
<keyword evidence="2" id="KW-1185">Reference proteome</keyword>
<organism evidence="1 2">
    <name type="scientific">Holotrichia oblita</name>
    <name type="common">Chafer beetle</name>
    <dbReference type="NCBI Taxonomy" id="644536"/>
    <lineage>
        <taxon>Eukaryota</taxon>
        <taxon>Metazoa</taxon>
        <taxon>Ecdysozoa</taxon>
        <taxon>Arthropoda</taxon>
        <taxon>Hexapoda</taxon>
        <taxon>Insecta</taxon>
        <taxon>Pterygota</taxon>
        <taxon>Neoptera</taxon>
        <taxon>Endopterygota</taxon>
        <taxon>Coleoptera</taxon>
        <taxon>Polyphaga</taxon>
        <taxon>Scarabaeiformia</taxon>
        <taxon>Scarabaeidae</taxon>
        <taxon>Melolonthinae</taxon>
        <taxon>Holotrichia</taxon>
    </lineage>
</organism>
<accession>A0ACB9TFG6</accession>
<protein>
    <submittedName>
        <fullName evidence="1">Mkrn2 opposite strand protein</fullName>
    </submittedName>
</protein>
<dbReference type="Proteomes" id="UP001056778">
    <property type="component" value="Chromosome 3"/>
</dbReference>
<dbReference type="EMBL" id="CM043017">
    <property type="protein sequence ID" value="KAI4465540.1"/>
    <property type="molecule type" value="Genomic_DNA"/>
</dbReference>
<evidence type="ECO:0000313" key="2">
    <source>
        <dbReference type="Proteomes" id="UP001056778"/>
    </source>
</evidence>
<name>A0ACB9TFG6_HOLOL</name>
<proteinExistence type="predicted"/>
<comment type="caution">
    <text evidence="1">The sequence shown here is derived from an EMBL/GenBank/DDBJ whole genome shotgun (WGS) entry which is preliminary data.</text>
</comment>